<organism evidence="11 12">
    <name type="scientific">Rhizopus stolonifer</name>
    <name type="common">Rhizopus nigricans</name>
    <dbReference type="NCBI Taxonomy" id="4846"/>
    <lineage>
        <taxon>Eukaryota</taxon>
        <taxon>Fungi</taxon>
        <taxon>Fungi incertae sedis</taxon>
        <taxon>Mucoromycota</taxon>
        <taxon>Mucoromycotina</taxon>
        <taxon>Mucoromycetes</taxon>
        <taxon>Mucorales</taxon>
        <taxon>Mucorineae</taxon>
        <taxon>Rhizopodaceae</taxon>
        <taxon>Rhizopus</taxon>
    </lineage>
</organism>
<dbReference type="Proteomes" id="UP000253551">
    <property type="component" value="Unassembled WGS sequence"/>
</dbReference>
<keyword evidence="6" id="KW-0067">ATP-binding</keyword>
<protein>
    <recommendedName>
        <fullName evidence="1">non-specific serine/threonine protein kinase</fullName>
        <ecNumber evidence="1">2.7.11.1</ecNumber>
    </recommendedName>
</protein>
<evidence type="ECO:0000256" key="2">
    <source>
        <dbReference type="ARBA" id="ARBA00022527"/>
    </source>
</evidence>
<dbReference type="Pfam" id="PF00069">
    <property type="entry name" value="Pkinase"/>
    <property type="match status" value="1"/>
</dbReference>
<comment type="catalytic activity">
    <reaction evidence="8">
        <text>L-seryl-[protein] + ATP = O-phospho-L-seryl-[protein] + ADP + H(+)</text>
        <dbReference type="Rhea" id="RHEA:17989"/>
        <dbReference type="Rhea" id="RHEA-COMP:9863"/>
        <dbReference type="Rhea" id="RHEA-COMP:11604"/>
        <dbReference type="ChEBI" id="CHEBI:15378"/>
        <dbReference type="ChEBI" id="CHEBI:29999"/>
        <dbReference type="ChEBI" id="CHEBI:30616"/>
        <dbReference type="ChEBI" id="CHEBI:83421"/>
        <dbReference type="ChEBI" id="CHEBI:456216"/>
        <dbReference type="EC" id="2.7.11.1"/>
    </reaction>
</comment>
<name>A0A367KIC3_RHIST</name>
<feature type="domain" description="Protein kinase" evidence="10">
    <location>
        <begin position="20"/>
        <end position="285"/>
    </location>
</feature>
<feature type="region of interest" description="Disordered" evidence="9">
    <location>
        <begin position="303"/>
        <end position="334"/>
    </location>
</feature>
<evidence type="ECO:0000256" key="7">
    <source>
        <dbReference type="ARBA" id="ARBA00047899"/>
    </source>
</evidence>
<dbReference type="PROSITE" id="PS50011">
    <property type="entry name" value="PROTEIN_KINASE_DOM"/>
    <property type="match status" value="1"/>
</dbReference>
<dbReference type="GO" id="GO:0007165">
    <property type="term" value="P:signal transduction"/>
    <property type="evidence" value="ECO:0007669"/>
    <property type="project" value="TreeGrafter"/>
</dbReference>
<evidence type="ECO:0000313" key="11">
    <source>
        <dbReference type="EMBL" id="RCI01984.1"/>
    </source>
</evidence>
<evidence type="ECO:0000256" key="8">
    <source>
        <dbReference type="ARBA" id="ARBA00048679"/>
    </source>
</evidence>
<dbReference type="STRING" id="4846.A0A367KIC3"/>
<accession>A0A367KIC3</accession>
<dbReference type="GO" id="GO:0005524">
    <property type="term" value="F:ATP binding"/>
    <property type="evidence" value="ECO:0007669"/>
    <property type="project" value="UniProtKB-KW"/>
</dbReference>
<dbReference type="SMART" id="SM00220">
    <property type="entry name" value="S_TKc"/>
    <property type="match status" value="1"/>
</dbReference>
<dbReference type="InterPro" id="IPR008271">
    <property type="entry name" value="Ser/Thr_kinase_AS"/>
</dbReference>
<keyword evidence="4" id="KW-0547">Nucleotide-binding</keyword>
<gene>
    <name evidence="11" type="ORF">CU098_011540</name>
</gene>
<keyword evidence="2" id="KW-0723">Serine/threonine-protein kinase</keyword>
<feature type="compositionally biased region" description="Polar residues" evidence="9">
    <location>
        <begin position="320"/>
        <end position="334"/>
    </location>
</feature>
<evidence type="ECO:0000256" key="3">
    <source>
        <dbReference type="ARBA" id="ARBA00022679"/>
    </source>
</evidence>
<keyword evidence="3" id="KW-0808">Transferase</keyword>
<dbReference type="AlphaFoldDB" id="A0A367KIC3"/>
<reference evidence="11 12" key="1">
    <citation type="journal article" date="2018" name="G3 (Bethesda)">
        <title>Phylogenetic and Phylogenomic Definition of Rhizopus Species.</title>
        <authorList>
            <person name="Gryganskyi A.P."/>
            <person name="Golan J."/>
            <person name="Dolatabadi S."/>
            <person name="Mondo S."/>
            <person name="Robb S."/>
            <person name="Idnurm A."/>
            <person name="Muszewska A."/>
            <person name="Steczkiewicz K."/>
            <person name="Masonjones S."/>
            <person name="Liao H.L."/>
            <person name="Gajdeczka M.T."/>
            <person name="Anike F."/>
            <person name="Vuek A."/>
            <person name="Anishchenko I.M."/>
            <person name="Voigt K."/>
            <person name="de Hoog G.S."/>
            <person name="Smith M.E."/>
            <person name="Heitman J."/>
            <person name="Vilgalys R."/>
            <person name="Stajich J.E."/>
        </authorList>
    </citation>
    <scope>NUCLEOTIDE SEQUENCE [LARGE SCALE GENOMIC DNA]</scope>
    <source>
        <strain evidence="11 12">LSU 92-RS-03</strain>
    </source>
</reference>
<evidence type="ECO:0000256" key="4">
    <source>
        <dbReference type="ARBA" id="ARBA00022741"/>
    </source>
</evidence>
<dbReference type="InterPro" id="IPR011009">
    <property type="entry name" value="Kinase-like_dom_sf"/>
</dbReference>
<dbReference type="Gene3D" id="1.10.510.10">
    <property type="entry name" value="Transferase(Phosphotransferase) domain 1"/>
    <property type="match status" value="1"/>
</dbReference>
<sequence length="345" mass="38878">MSSSSKDQHALCTGTIIDGLEVIQMLSNSVQGQVYLARDIKSIQYYVIKSLSHLNVTARQLAFQKNEILLHSRLSGHPHVIQLERVIQTSDWTHIVIEYGYEGDLFTAIAEKNYYTGNHPLIRHIFLQLIEAVHFCHNNGVYHRDLKPENILVFDQGRTLKIADFGLATTDGYSTDYGCGSKFYFSPECQGGFVMDSQKGYATAPNDVWSLGVILINLAVGRNPWQMASLEDATYSAFLRDPDLLFKMLPISSELNLILKRIFSLDPLKRITLDELYIRIQHCNYFTRESPEITQSDIPNKLDNVHADLPTPPDTPNIALDTTSYQGSPSTGHLQQDALFPKIAT</sequence>
<dbReference type="GO" id="GO:0004674">
    <property type="term" value="F:protein serine/threonine kinase activity"/>
    <property type="evidence" value="ECO:0007669"/>
    <property type="project" value="UniProtKB-KW"/>
</dbReference>
<dbReference type="PANTHER" id="PTHR43895:SF32">
    <property type="entry name" value="SERINE_THREONINE-PROTEIN KINASE CHK1"/>
    <property type="match status" value="1"/>
</dbReference>
<keyword evidence="5" id="KW-0418">Kinase</keyword>
<keyword evidence="12" id="KW-1185">Reference proteome</keyword>
<evidence type="ECO:0000313" key="12">
    <source>
        <dbReference type="Proteomes" id="UP000253551"/>
    </source>
</evidence>
<dbReference type="OrthoDB" id="541276at2759"/>
<dbReference type="PROSITE" id="PS00108">
    <property type="entry name" value="PROTEIN_KINASE_ST"/>
    <property type="match status" value="1"/>
</dbReference>
<comment type="caution">
    <text evidence="11">The sequence shown here is derived from an EMBL/GenBank/DDBJ whole genome shotgun (WGS) entry which is preliminary data.</text>
</comment>
<dbReference type="PANTHER" id="PTHR43895">
    <property type="entry name" value="CALCIUM/CALMODULIN-DEPENDENT PROTEIN KINASE KINASE-RELATED"/>
    <property type="match status" value="1"/>
</dbReference>
<evidence type="ECO:0000256" key="5">
    <source>
        <dbReference type="ARBA" id="ARBA00022777"/>
    </source>
</evidence>
<dbReference type="EMBL" id="PJQM01001584">
    <property type="protein sequence ID" value="RCI01984.1"/>
    <property type="molecule type" value="Genomic_DNA"/>
</dbReference>
<evidence type="ECO:0000256" key="9">
    <source>
        <dbReference type="SAM" id="MobiDB-lite"/>
    </source>
</evidence>
<evidence type="ECO:0000256" key="6">
    <source>
        <dbReference type="ARBA" id="ARBA00022840"/>
    </source>
</evidence>
<dbReference type="SUPFAM" id="SSF56112">
    <property type="entry name" value="Protein kinase-like (PK-like)"/>
    <property type="match status" value="1"/>
</dbReference>
<comment type="catalytic activity">
    <reaction evidence="7">
        <text>L-threonyl-[protein] + ATP = O-phospho-L-threonyl-[protein] + ADP + H(+)</text>
        <dbReference type="Rhea" id="RHEA:46608"/>
        <dbReference type="Rhea" id="RHEA-COMP:11060"/>
        <dbReference type="Rhea" id="RHEA-COMP:11605"/>
        <dbReference type="ChEBI" id="CHEBI:15378"/>
        <dbReference type="ChEBI" id="CHEBI:30013"/>
        <dbReference type="ChEBI" id="CHEBI:30616"/>
        <dbReference type="ChEBI" id="CHEBI:61977"/>
        <dbReference type="ChEBI" id="CHEBI:456216"/>
        <dbReference type="EC" id="2.7.11.1"/>
    </reaction>
</comment>
<dbReference type="InterPro" id="IPR000719">
    <property type="entry name" value="Prot_kinase_dom"/>
</dbReference>
<evidence type="ECO:0000256" key="1">
    <source>
        <dbReference type="ARBA" id="ARBA00012513"/>
    </source>
</evidence>
<evidence type="ECO:0000259" key="10">
    <source>
        <dbReference type="PROSITE" id="PS50011"/>
    </source>
</evidence>
<dbReference type="EC" id="2.7.11.1" evidence="1"/>
<proteinExistence type="predicted"/>